<keyword evidence="2" id="KW-1185">Reference proteome</keyword>
<reference evidence="1 2" key="1">
    <citation type="submission" date="2024-09" db="EMBL/GenBank/DDBJ databases">
        <authorList>
            <person name="Sun Q."/>
            <person name="Mori K."/>
        </authorList>
    </citation>
    <scope>NUCLEOTIDE SEQUENCE [LARGE SCALE GENOMIC DNA]</scope>
    <source>
        <strain evidence="1 2">CCM 7792</strain>
    </source>
</reference>
<dbReference type="RefSeq" id="WP_379677636.1">
    <property type="nucleotide sequence ID" value="NZ_JBHLWP010000003.1"/>
</dbReference>
<name>A0ABV6FBG6_9BURK</name>
<comment type="caution">
    <text evidence="1">The sequence shown here is derived from an EMBL/GenBank/DDBJ whole genome shotgun (WGS) entry which is preliminary data.</text>
</comment>
<gene>
    <name evidence="1" type="ORF">ACFFJK_03130</name>
</gene>
<dbReference type="Proteomes" id="UP001589773">
    <property type="component" value="Unassembled WGS sequence"/>
</dbReference>
<evidence type="ECO:0000313" key="2">
    <source>
        <dbReference type="Proteomes" id="UP001589773"/>
    </source>
</evidence>
<accession>A0ABV6FBG6</accession>
<evidence type="ECO:0000313" key="1">
    <source>
        <dbReference type="EMBL" id="MFC0250872.1"/>
    </source>
</evidence>
<sequence>MLSEVKFGAKPLRFGQSLRLGIAADGLALLRVGGWFKPVADVLAVQPVQAGTPDALESGLRALLAQADPRGWTVSVVLADDLVRLWQVPPPKGASRPGDLQAAAALRYQALFGAMPAGWRISADWNATQPFLAAAAPEPLLALLETLARAHRFHLVEVVPQFVAALNATRRDRRSGAWFGLVHGGVLSLAAYEGAALAAVRTAVIPEGADRDWLEALVAREALRVGVGRPERLQLSGPAPAGWASSAGRLKFACTLLEDEDGAPGWPLHARLARTGMQA</sequence>
<proteinExistence type="predicted"/>
<organism evidence="1 2">
    <name type="scientific">Massilia consociata</name>
    <dbReference type="NCBI Taxonomy" id="760117"/>
    <lineage>
        <taxon>Bacteria</taxon>
        <taxon>Pseudomonadati</taxon>
        <taxon>Pseudomonadota</taxon>
        <taxon>Betaproteobacteria</taxon>
        <taxon>Burkholderiales</taxon>
        <taxon>Oxalobacteraceae</taxon>
        <taxon>Telluria group</taxon>
        <taxon>Massilia</taxon>
    </lineage>
</organism>
<dbReference type="EMBL" id="JBHLWP010000003">
    <property type="protein sequence ID" value="MFC0250872.1"/>
    <property type="molecule type" value="Genomic_DNA"/>
</dbReference>
<protein>
    <submittedName>
        <fullName evidence="1">Uncharacterized protein</fullName>
    </submittedName>
</protein>